<protein>
    <recommendedName>
        <fullName evidence="2">Cell shape-determining protein MreC</fullName>
    </recommendedName>
    <alternativeName>
        <fullName evidence="4">Cell shape protein MreC</fullName>
    </alternativeName>
</protein>
<reference evidence="8" key="1">
    <citation type="journal article" date="2014" name="Int. J. Syst. Evol. Microbiol.">
        <title>Complete genome sequence of Corynebacterium casei LMG S-19264T (=DSM 44701T), isolated from a smear-ripened cheese.</title>
        <authorList>
            <consortium name="US DOE Joint Genome Institute (JGI-PGF)"/>
            <person name="Walter F."/>
            <person name="Albersmeier A."/>
            <person name="Kalinowski J."/>
            <person name="Ruckert C."/>
        </authorList>
    </citation>
    <scope>NUCLEOTIDE SEQUENCE</scope>
    <source>
        <strain evidence="8">CGMCC 1.15448</strain>
    </source>
</reference>
<feature type="transmembrane region" description="Helical" evidence="6">
    <location>
        <begin position="12"/>
        <end position="31"/>
    </location>
</feature>
<keyword evidence="6" id="KW-0812">Transmembrane</keyword>
<keyword evidence="6" id="KW-0472">Membrane</keyword>
<keyword evidence="3" id="KW-0133">Cell shape</keyword>
<comment type="caution">
    <text evidence="8">The sequence shown here is derived from an EMBL/GenBank/DDBJ whole genome shotgun (WGS) entry which is preliminary data.</text>
</comment>
<evidence type="ECO:0000313" key="9">
    <source>
        <dbReference type="Proteomes" id="UP000607559"/>
    </source>
</evidence>
<evidence type="ECO:0000256" key="4">
    <source>
        <dbReference type="ARBA" id="ARBA00032089"/>
    </source>
</evidence>
<evidence type="ECO:0000259" key="7">
    <source>
        <dbReference type="Pfam" id="PF04085"/>
    </source>
</evidence>
<feature type="domain" description="Rod shape-determining protein MreC beta-barrel core" evidence="7">
    <location>
        <begin position="116"/>
        <end position="263"/>
    </location>
</feature>
<comment type="similarity">
    <text evidence="1">Belongs to the MreC family.</text>
</comment>
<accession>A0A8J2UEQ8</accession>
<keyword evidence="5" id="KW-0175">Coiled coil</keyword>
<dbReference type="RefSeq" id="WP_188933766.1">
    <property type="nucleotide sequence ID" value="NZ_BMJC01000003.1"/>
</dbReference>
<dbReference type="PANTHER" id="PTHR34138">
    <property type="entry name" value="CELL SHAPE-DETERMINING PROTEIN MREC"/>
    <property type="match status" value="1"/>
</dbReference>
<dbReference type="Gene3D" id="2.40.10.350">
    <property type="entry name" value="Rod shape-determining protein MreC, domain 2"/>
    <property type="match status" value="1"/>
</dbReference>
<feature type="coiled-coil region" evidence="5">
    <location>
        <begin position="60"/>
        <end position="87"/>
    </location>
</feature>
<keyword evidence="6" id="KW-1133">Transmembrane helix</keyword>
<proteinExistence type="inferred from homology"/>
<dbReference type="GO" id="GO:0005886">
    <property type="term" value="C:plasma membrane"/>
    <property type="evidence" value="ECO:0007669"/>
    <property type="project" value="TreeGrafter"/>
</dbReference>
<evidence type="ECO:0000313" key="8">
    <source>
        <dbReference type="EMBL" id="GGB07693.1"/>
    </source>
</evidence>
<name>A0A8J2UEQ8_9BACT</name>
<dbReference type="InterPro" id="IPR007221">
    <property type="entry name" value="MreC"/>
</dbReference>
<dbReference type="GO" id="GO:0008360">
    <property type="term" value="P:regulation of cell shape"/>
    <property type="evidence" value="ECO:0007669"/>
    <property type="project" value="UniProtKB-KW"/>
</dbReference>
<dbReference type="Gene3D" id="2.40.10.340">
    <property type="entry name" value="Rod shape-determining protein MreC, domain 1"/>
    <property type="match status" value="1"/>
</dbReference>
<dbReference type="PANTHER" id="PTHR34138:SF1">
    <property type="entry name" value="CELL SHAPE-DETERMINING PROTEIN MREC"/>
    <property type="match status" value="1"/>
</dbReference>
<gene>
    <name evidence="8" type="primary">mreC</name>
    <name evidence="8" type="ORF">GCM10011511_34020</name>
</gene>
<organism evidence="8 9">
    <name type="scientific">Puia dinghuensis</name>
    <dbReference type="NCBI Taxonomy" id="1792502"/>
    <lineage>
        <taxon>Bacteria</taxon>
        <taxon>Pseudomonadati</taxon>
        <taxon>Bacteroidota</taxon>
        <taxon>Chitinophagia</taxon>
        <taxon>Chitinophagales</taxon>
        <taxon>Chitinophagaceae</taxon>
        <taxon>Puia</taxon>
    </lineage>
</organism>
<evidence type="ECO:0000256" key="5">
    <source>
        <dbReference type="SAM" id="Coils"/>
    </source>
</evidence>
<dbReference type="NCBIfam" id="NF010532">
    <property type="entry name" value="PRK13922.9-3"/>
    <property type="match status" value="1"/>
</dbReference>
<dbReference type="InterPro" id="IPR042177">
    <property type="entry name" value="Cell/Rod_1"/>
</dbReference>
<keyword evidence="9" id="KW-1185">Reference proteome</keyword>
<evidence type="ECO:0000256" key="6">
    <source>
        <dbReference type="SAM" id="Phobius"/>
    </source>
</evidence>
<dbReference type="InterPro" id="IPR042175">
    <property type="entry name" value="Cell/Rod_MreC_2"/>
</dbReference>
<dbReference type="Proteomes" id="UP000607559">
    <property type="component" value="Unassembled WGS sequence"/>
</dbReference>
<evidence type="ECO:0000256" key="1">
    <source>
        <dbReference type="ARBA" id="ARBA00009369"/>
    </source>
</evidence>
<dbReference type="Pfam" id="PF04085">
    <property type="entry name" value="MreC"/>
    <property type="match status" value="1"/>
</dbReference>
<sequence>MRNVFLFIRRHFNFLFFLVLQIIALSFLFRFNKFHQAAFLNVSTEITGRINERYNNIEYYFQLKKTNESLVQENARLRQQLKENYEAPDSLTRLIHDTIRVDSTSIIKYKIMEAKVVGNTTSLQDNYLTIHRGFDQGVRPNMGVTGPQGIVGSVVNVSKNFATVQSMLHYQFKYVAKLKHSNETGTIGWDGLSPLYVIMKGIPKSAKVEKGDTVLTTQLTSTFPANLMIGTVAEIVPDNSSSFYTLKVRAATNFGNIEYVYVIDNLQYEEQKMLEDSTRKKIQ</sequence>
<dbReference type="InterPro" id="IPR055342">
    <property type="entry name" value="MreC_beta-barrel_core"/>
</dbReference>
<reference evidence="8" key="2">
    <citation type="submission" date="2020-09" db="EMBL/GenBank/DDBJ databases">
        <authorList>
            <person name="Sun Q."/>
            <person name="Zhou Y."/>
        </authorList>
    </citation>
    <scope>NUCLEOTIDE SEQUENCE</scope>
    <source>
        <strain evidence="8">CGMCC 1.15448</strain>
    </source>
</reference>
<evidence type="ECO:0000256" key="3">
    <source>
        <dbReference type="ARBA" id="ARBA00022960"/>
    </source>
</evidence>
<dbReference type="EMBL" id="BMJC01000003">
    <property type="protein sequence ID" value="GGB07693.1"/>
    <property type="molecule type" value="Genomic_DNA"/>
</dbReference>
<evidence type="ECO:0000256" key="2">
    <source>
        <dbReference type="ARBA" id="ARBA00013855"/>
    </source>
</evidence>
<dbReference type="AlphaFoldDB" id="A0A8J2UEQ8"/>